<dbReference type="InterPro" id="IPR011032">
    <property type="entry name" value="GroES-like_sf"/>
</dbReference>
<dbReference type="PANTHER" id="PTHR48106">
    <property type="entry name" value="QUINONE OXIDOREDUCTASE PIG3-RELATED"/>
    <property type="match status" value="1"/>
</dbReference>
<dbReference type="SUPFAM" id="SSF50129">
    <property type="entry name" value="GroES-like"/>
    <property type="match status" value="1"/>
</dbReference>
<dbReference type="RefSeq" id="WP_279246777.1">
    <property type="nucleotide sequence ID" value="NZ_SHNN01000004.1"/>
</dbReference>
<dbReference type="Pfam" id="PF08240">
    <property type="entry name" value="ADH_N"/>
    <property type="match status" value="1"/>
</dbReference>
<dbReference type="InterPro" id="IPR036291">
    <property type="entry name" value="NAD(P)-bd_dom_sf"/>
</dbReference>
<keyword evidence="1" id="KW-0521">NADP</keyword>
<dbReference type="Proteomes" id="UP001143362">
    <property type="component" value="Unassembled WGS sequence"/>
</dbReference>
<name>A0ABT3TKC2_9GAMM</name>
<sequence>MRVYLLLLALIWTLPASSAGYQQVVITEFGSADKLQLRQVPKLPEPGAGEIRVKVLTASASFTDIMVRKGLYAGVSEEPPFAPGYDLVGVIDKLGAGVGQLTVGQRVADLTVIGAYSEYVILPAANVVPLPPEINDEEAVALILSYTTAYQMLYRSARVEAGQTILIHGASGAVGTALAQLGRVSGLKMYGTASASKHDYVRSLGVIPIDYRAEDFVARVQQETGMNGVDAAFDAISVDNFQRSYETLAPGGRLVTYGFYLASRDGDSMLTTAAEFLHWRWQQLLWQWFPEDQKSVEFYSITDVRKQHPDWFKDDLGSLFEMLIEGNIKPEIWAVKPLSEAASAHRDIESGAVRGKIVLRVATPQESSEVQL</sequence>
<evidence type="ECO:0000259" key="4">
    <source>
        <dbReference type="SMART" id="SM00829"/>
    </source>
</evidence>
<dbReference type="Gene3D" id="3.90.180.10">
    <property type="entry name" value="Medium-chain alcohol dehydrogenases, catalytic domain"/>
    <property type="match status" value="1"/>
</dbReference>
<evidence type="ECO:0000313" key="6">
    <source>
        <dbReference type="Proteomes" id="UP001143362"/>
    </source>
</evidence>
<dbReference type="CDD" id="cd08273">
    <property type="entry name" value="MDR8"/>
    <property type="match status" value="1"/>
</dbReference>
<protein>
    <submittedName>
        <fullName evidence="5">Oxidoreductase</fullName>
    </submittedName>
</protein>
<dbReference type="InterPro" id="IPR020843">
    <property type="entry name" value="ER"/>
</dbReference>
<feature type="signal peptide" evidence="3">
    <location>
        <begin position="1"/>
        <end position="18"/>
    </location>
</feature>
<reference evidence="5" key="1">
    <citation type="submission" date="2019-02" db="EMBL/GenBank/DDBJ databases">
        <authorList>
            <person name="Li S.-H."/>
        </authorList>
    </citation>
    <scope>NUCLEOTIDE SEQUENCE</scope>
    <source>
        <strain evidence="5">IMCC14734</strain>
    </source>
</reference>
<keyword evidence="3" id="KW-0732">Signal</keyword>
<evidence type="ECO:0000313" key="5">
    <source>
        <dbReference type="EMBL" id="MCX2982747.1"/>
    </source>
</evidence>
<proteinExistence type="predicted"/>
<keyword evidence="2" id="KW-0560">Oxidoreductase</keyword>
<dbReference type="Pfam" id="PF13602">
    <property type="entry name" value="ADH_zinc_N_2"/>
    <property type="match status" value="1"/>
</dbReference>
<accession>A0ABT3TKC2</accession>
<evidence type="ECO:0000256" key="3">
    <source>
        <dbReference type="SAM" id="SignalP"/>
    </source>
</evidence>
<dbReference type="SMART" id="SM00829">
    <property type="entry name" value="PKS_ER"/>
    <property type="match status" value="1"/>
</dbReference>
<feature type="chain" id="PRO_5046703878" evidence="3">
    <location>
        <begin position="19"/>
        <end position="372"/>
    </location>
</feature>
<evidence type="ECO:0000256" key="2">
    <source>
        <dbReference type="ARBA" id="ARBA00023002"/>
    </source>
</evidence>
<keyword evidence="6" id="KW-1185">Reference proteome</keyword>
<dbReference type="SUPFAM" id="SSF51735">
    <property type="entry name" value="NAD(P)-binding Rossmann-fold domains"/>
    <property type="match status" value="1"/>
</dbReference>
<dbReference type="PANTHER" id="PTHR48106:SF18">
    <property type="entry name" value="QUINONE OXIDOREDUCTASE PIG3"/>
    <property type="match status" value="1"/>
</dbReference>
<dbReference type="Gene3D" id="3.40.50.720">
    <property type="entry name" value="NAD(P)-binding Rossmann-like Domain"/>
    <property type="match status" value="1"/>
</dbReference>
<organism evidence="5 6">
    <name type="scientific">Candidatus Litorirhabdus singularis</name>
    <dbReference type="NCBI Taxonomy" id="2518993"/>
    <lineage>
        <taxon>Bacteria</taxon>
        <taxon>Pseudomonadati</taxon>
        <taxon>Pseudomonadota</taxon>
        <taxon>Gammaproteobacteria</taxon>
        <taxon>Cellvibrionales</taxon>
        <taxon>Halieaceae</taxon>
        <taxon>Candidatus Litorirhabdus</taxon>
    </lineage>
</organism>
<dbReference type="EMBL" id="SHNN01000004">
    <property type="protein sequence ID" value="MCX2982747.1"/>
    <property type="molecule type" value="Genomic_DNA"/>
</dbReference>
<feature type="domain" description="Enoyl reductase (ER)" evidence="4">
    <location>
        <begin position="30"/>
        <end position="359"/>
    </location>
</feature>
<evidence type="ECO:0000256" key="1">
    <source>
        <dbReference type="ARBA" id="ARBA00022857"/>
    </source>
</evidence>
<comment type="caution">
    <text evidence="5">The sequence shown here is derived from an EMBL/GenBank/DDBJ whole genome shotgun (WGS) entry which is preliminary data.</text>
</comment>
<dbReference type="InterPro" id="IPR013154">
    <property type="entry name" value="ADH-like_N"/>
</dbReference>
<gene>
    <name evidence="5" type="ORF">EYC98_17935</name>
</gene>